<gene>
    <name evidence="2" type="ORF">GJA_412</name>
</gene>
<dbReference type="EMBL" id="HG322949">
    <property type="protein sequence ID" value="CDG81073.1"/>
    <property type="molecule type" value="Genomic_DNA"/>
</dbReference>
<protein>
    <submittedName>
        <fullName evidence="2">Putative lipoprotein</fullName>
    </submittedName>
</protein>
<dbReference type="AlphaFoldDB" id="W0V164"/>
<evidence type="ECO:0000313" key="2">
    <source>
        <dbReference type="EMBL" id="CDG81073.1"/>
    </source>
</evidence>
<reference evidence="2 3" key="1">
    <citation type="journal article" date="2015" name="Genome Announc.">
        <title>Genome Sequence of Mushroom Soft-Rot Pathogen Janthinobacterium agaricidamnosum.</title>
        <authorList>
            <person name="Graupner K."/>
            <person name="Lackner G."/>
            <person name="Hertweck C."/>
        </authorList>
    </citation>
    <scope>NUCLEOTIDE SEQUENCE [LARGE SCALE GENOMIC DNA]</scope>
    <source>
        <strain evidence="3">NBRC 102515 / DSM 9628</strain>
    </source>
</reference>
<accession>W0V164</accession>
<keyword evidence="2" id="KW-0449">Lipoprotein</keyword>
<organism evidence="2 3">
    <name type="scientific">Janthinobacterium agaricidamnosum NBRC 102515 = DSM 9628</name>
    <dbReference type="NCBI Taxonomy" id="1349767"/>
    <lineage>
        <taxon>Bacteria</taxon>
        <taxon>Pseudomonadati</taxon>
        <taxon>Pseudomonadota</taxon>
        <taxon>Betaproteobacteria</taxon>
        <taxon>Burkholderiales</taxon>
        <taxon>Oxalobacteraceae</taxon>
        <taxon>Janthinobacterium</taxon>
    </lineage>
</organism>
<evidence type="ECO:0000256" key="1">
    <source>
        <dbReference type="SAM" id="SignalP"/>
    </source>
</evidence>
<dbReference type="KEGG" id="jag:GJA_412"/>
<keyword evidence="3" id="KW-1185">Reference proteome</keyword>
<dbReference type="eggNOG" id="ENOG5030NBF">
    <property type="taxonomic scope" value="Bacteria"/>
</dbReference>
<dbReference type="RefSeq" id="WP_038488202.1">
    <property type="nucleotide sequence ID" value="NZ_BCTH01000023.1"/>
</dbReference>
<keyword evidence="1" id="KW-0732">Signal</keyword>
<dbReference type="PROSITE" id="PS51257">
    <property type="entry name" value="PROKAR_LIPOPROTEIN"/>
    <property type="match status" value="1"/>
</dbReference>
<proteinExistence type="predicted"/>
<dbReference type="STRING" id="1349767.GJA_412"/>
<dbReference type="HOGENOM" id="CLU_101370_0_0_4"/>
<sequence>MLKKTYILSVLAINGALALSGCGGADRSVPPATLGAEKSLGSPPPAATISVDFNTGIDGWISGVADYTDGSKPTEVASSWEDLPAPLSGKGYYLTSHNNSDDLMTYVKRQVGGFVPGAKYGVSFAMRFASDAASGCAGVGGSRGDSIYMVVAASGTEPETVKQSDGNYRLNLDRGNQARSGRQGKVLGVQGSAGLSCDGGTWVSSVRTSSEAIELQADKDGKFWIVLGTDSGFEAANALYLQGAEIAVKPL</sequence>
<dbReference type="PATRIC" id="fig|1349767.4.peg.2124"/>
<name>W0V164_9BURK</name>
<evidence type="ECO:0000313" key="3">
    <source>
        <dbReference type="Proteomes" id="UP000027604"/>
    </source>
</evidence>
<dbReference type="Proteomes" id="UP000027604">
    <property type="component" value="Chromosome I"/>
</dbReference>
<feature type="signal peptide" evidence="1">
    <location>
        <begin position="1"/>
        <end position="18"/>
    </location>
</feature>
<feature type="chain" id="PRO_5004797453" evidence="1">
    <location>
        <begin position="19"/>
        <end position="251"/>
    </location>
</feature>